<proteinExistence type="predicted"/>
<organism evidence="1 2">
    <name type="scientific">Paraburkholderia panacisoli</name>
    <dbReference type="NCBI Taxonomy" id="2603818"/>
    <lineage>
        <taxon>Bacteria</taxon>
        <taxon>Pseudomonadati</taxon>
        <taxon>Pseudomonadota</taxon>
        <taxon>Betaproteobacteria</taxon>
        <taxon>Burkholderiales</taxon>
        <taxon>Burkholderiaceae</taxon>
        <taxon>Paraburkholderia</taxon>
    </lineage>
</organism>
<dbReference type="Proteomes" id="UP000325273">
    <property type="component" value="Unassembled WGS sequence"/>
</dbReference>
<accession>A0A5B0G2E5</accession>
<sequence length="229" mass="26123">MMGFKDFRCARIILSGIETMPEFAPVGHVFVRACARVNNCAENSPQPSRERRTRSFRLLVPTHAFLPGFGVNRQHFAIKRHLPRTSLYRKQLTAKLGRLYDNECRRRVSNFNSAFRTSTGASHRGRRPFCVAKMCRNVADRRTHVEGERLDQSAAQPWLTAVRARRDVPSHRAQANYNLKRVQSDSEFRECGCALPRPGIFANLSDAFAQLPSKPDVVKNKPAKTVRFL</sequence>
<evidence type="ECO:0000313" key="1">
    <source>
        <dbReference type="EMBL" id="KAA0997402.1"/>
    </source>
</evidence>
<evidence type="ECO:0000313" key="2">
    <source>
        <dbReference type="Proteomes" id="UP000325273"/>
    </source>
</evidence>
<gene>
    <name evidence="1" type="ORF">FVF58_49540</name>
</gene>
<reference evidence="1 2" key="1">
    <citation type="submission" date="2019-08" db="EMBL/GenBank/DDBJ databases">
        <title>Paraburkholderia sp. DCY113.</title>
        <authorList>
            <person name="Kang J."/>
        </authorList>
    </citation>
    <scope>NUCLEOTIDE SEQUENCE [LARGE SCALE GENOMIC DNA]</scope>
    <source>
        <strain evidence="1 2">DCY113</strain>
    </source>
</reference>
<name>A0A5B0G2E5_9BURK</name>
<protein>
    <submittedName>
        <fullName evidence="1">Uncharacterized protein</fullName>
    </submittedName>
</protein>
<dbReference type="RefSeq" id="WP_149676771.1">
    <property type="nucleotide sequence ID" value="NZ_VTUZ01000089.1"/>
</dbReference>
<dbReference type="AlphaFoldDB" id="A0A5B0G2E5"/>
<keyword evidence="2" id="KW-1185">Reference proteome</keyword>
<comment type="caution">
    <text evidence="1">The sequence shown here is derived from an EMBL/GenBank/DDBJ whole genome shotgun (WGS) entry which is preliminary data.</text>
</comment>
<dbReference type="EMBL" id="VTUZ01000089">
    <property type="protein sequence ID" value="KAA0997402.1"/>
    <property type="molecule type" value="Genomic_DNA"/>
</dbReference>